<evidence type="ECO:0000259" key="2">
    <source>
        <dbReference type="PROSITE" id="PS50263"/>
    </source>
</evidence>
<dbReference type="PANTHER" id="PTHR23088">
    <property type="entry name" value="NITRILASE-RELATED"/>
    <property type="match status" value="1"/>
</dbReference>
<dbReference type="CDD" id="cd07581">
    <property type="entry name" value="nitrilase_3"/>
    <property type="match status" value="1"/>
</dbReference>
<dbReference type="SUPFAM" id="SSF56317">
    <property type="entry name" value="Carbon-nitrogen hydrolase"/>
    <property type="match status" value="1"/>
</dbReference>
<dbReference type="Pfam" id="PF00795">
    <property type="entry name" value="CN_hydrolase"/>
    <property type="match status" value="1"/>
</dbReference>
<dbReference type="Proteomes" id="UP000219994">
    <property type="component" value="Unassembled WGS sequence"/>
</dbReference>
<protein>
    <recommendedName>
        <fullName evidence="2">CN hydrolase domain-containing protein</fullName>
    </recommendedName>
</protein>
<name>A0A2A6FR75_9MICO</name>
<comment type="caution">
    <text evidence="3">The sequence shown here is derived from an EMBL/GenBank/DDBJ whole genome shotgun (WGS) entry which is preliminary data.</text>
</comment>
<organism evidence="3 4">
    <name type="scientific">Candidatus Lumbricidiphila eiseniae</name>
    <dbReference type="NCBI Taxonomy" id="1969409"/>
    <lineage>
        <taxon>Bacteria</taxon>
        <taxon>Bacillati</taxon>
        <taxon>Actinomycetota</taxon>
        <taxon>Actinomycetes</taxon>
        <taxon>Micrococcales</taxon>
        <taxon>Microbacteriaceae</taxon>
        <taxon>Candidatus Lumbricidiphila</taxon>
    </lineage>
</organism>
<evidence type="ECO:0000256" key="1">
    <source>
        <dbReference type="ARBA" id="ARBA00010613"/>
    </source>
</evidence>
<dbReference type="EMBL" id="NAEP01000038">
    <property type="protein sequence ID" value="PDQ35229.1"/>
    <property type="molecule type" value="Genomic_DNA"/>
</dbReference>
<dbReference type="Gene3D" id="3.60.110.10">
    <property type="entry name" value="Carbon-nitrogen hydrolase"/>
    <property type="match status" value="1"/>
</dbReference>
<reference evidence="4" key="1">
    <citation type="submission" date="2017-03" db="EMBL/GenBank/DDBJ databases">
        <authorList>
            <person name="Lund M.B."/>
        </authorList>
    </citation>
    <scope>NUCLEOTIDE SEQUENCE [LARGE SCALE GENOMIC DNA]</scope>
</reference>
<dbReference type="PROSITE" id="PS01227">
    <property type="entry name" value="UPF0012"/>
    <property type="match status" value="1"/>
</dbReference>
<dbReference type="PROSITE" id="PS50263">
    <property type="entry name" value="CN_HYDROLASE"/>
    <property type="match status" value="1"/>
</dbReference>
<gene>
    <name evidence="3" type="ORF">B5766_07225</name>
</gene>
<proteinExistence type="inferred from homology"/>
<feature type="domain" description="CN hydrolase" evidence="2">
    <location>
        <begin position="1"/>
        <end position="241"/>
    </location>
</feature>
<accession>A0A2A6FR75</accession>
<dbReference type="InterPro" id="IPR001110">
    <property type="entry name" value="UPF0012_CS"/>
</dbReference>
<dbReference type="AlphaFoldDB" id="A0A2A6FR75"/>
<evidence type="ECO:0000313" key="3">
    <source>
        <dbReference type="EMBL" id="PDQ35229.1"/>
    </source>
</evidence>
<comment type="similarity">
    <text evidence="1">Belongs to the carbon-nitrogen hydrolase superfamily. NIT1/NIT2 family.</text>
</comment>
<evidence type="ECO:0000313" key="4">
    <source>
        <dbReference type="Proteomes" id="UP000219994"/>
    </source>
</evidence>
<dbReference type="PANTHER" id="PTHR23088:SF27">
    <property type="entry name" value="DEAMINATED GLUTATHIONE AMIDASE"/>
    <property type="match status" value="1"/>
</dbReference>
<dbReference type="InterPro" id="IPR003010">
    <property type="entry name" value="C-N_Hydrolase"/>
</dbReference>
<dbReference type="InterPro" id="IPR036526">
    <property type="entry name" value="C-N_Hydrolase_sf"/>
</dbReference>
<sequence length="268" mass="28998">MKIALAQIASRADTDYNFDLVERFSRSATQQGADLIVFPEYAMVDMPELDAAFITQAEPLDGPFVSRVRDLARTLRVTIVLGVLEKLAEDERASNTLVAVDAAGEVVATYRKLHLYDAFGFEESLFIKPGATVGAATFDVAGARVGMLTCYDLRFPEAARQHADADVDVLVYPSCWLPGPRKEDHWKTLARARAIENTMFVAPVSQAAPLGTGGSFLVDPMGLVCGELDGAAGMTVVEVDPQRIRDVRATNPSLAHRRFTVVPAGVVA</sequence>